<organism evidence="2 3">
    <name type="scientific">Trichinella zimbabwensis</name>
    <dbReference type="NCBI Taxonomy" id="268475"/>
    <lineage>
        <taxon>Eukaryota</taxon>
        <taxon>Metazoa</taxon>
        <taxon>Ecdysozoa</taxon>
        <taxon>Nematoda</taxon>
        <taxon>Enoplea</taxon>
        <taxon>Dorylaimia</taxon>
        <taxon>Trichinellida</taxon>
        <taxon>Trichinellidae</taxon>
        <taxon>Trichinella</taxon>
    </lineage>
</organism>
<gene>
    <name evidence="2" type="ORF">T11_15770</name>
</gene>
<evidence type="ECO:0000313" key="2">
    <source>
        <dbReference type="EMBL" id="KRZ19104.1"/>
    </source>
</evidence>
<comment type="caution">
    <text evidence="2">The sequence shown here is derived from an EMBL/GenBank/DDBJ whole genome shotgun (WGS) entry which is preliminary data.</text>
</comment>
<evidence type="ECO:0000256" key="1">
    <source>
        <dbReference type="SAM" id="MobiDB-lite"/>
    </source>
</evidence>
<proteinExistence type="predicted"/>
<dbReference type="OrthoDB" id="8065733at2759"/>
<keyword evidence="3" id="KW-1185">Reference proteome</keyword>
<evidence type="ECO:0000313" key="3">
    <source>
        <dbReference type="Proteomes" id="UP000055024"/>
    </source>
</evidence>
<reference evidence="2 3" key="1">
    <citation type="submission" date="2015-01" db="EMBL/GenBank/DDBJ databases">
        <title>Evolution of Trichinella species and genotypes.</title>
        <authorList>
            <person name="Korhonen P.K."/>
            <person name="Edoardo P."/>
            <person name="Giuseppe L.R."/>
            <person name="Gasser R.B."/>
        </authorList>
    </citation>
    <scope>NUCLEOTIDE SEQUENCE [LARGE SCALE GENOMIC DNA]</scope>
    <source>
        <strain evidence="2">ISS1029</strain>
    </source>
</reference>
<feature type="compositionally biased region" description="Basic and acidic residues" evidence="1">
    <location>
        <begin position="238"/>
        <end position="254"/>
    </location>
</feature>
<dbReference type="EMBL" id="JYDP01000001">
    <property type="protein sequence ID" value="KRZ19104.1"/>
    <property type="molecule type" value="Genomic_DNA"/>
</dbReference>
<feature type="compositionally biased region" description="Basic and acidic residues" evidence="1">
    <location>
        <begin position="181"/>
        <end position="193"/>
    </location>
</feature>
<evidence type="ECO:0008006" key="4">
    <source>
        <dbReference type="Google" id="ProtNLM"/>
    </source>
</evidence>
<feature type="region of interest" description="Disordered" evidence="1">
    <location>
        <begin position="177"/>
        <end position="313"/>
    </location>
</feature>
<dbReference type="AlphaFoldDB" id="A0A0V1I979"/>
<sequence>MVLPAGVLLSGLKCRRGGFKSKTTLFCRDHDTLLRETRSRKEISKMIDVVSKYLVRCREAHDAVEVAIINDEEREDEVRKWASIESEVSLAVARAEENLETKMEFVEPKKAIPNSSTKEIGEYVVTTENYPAAMRTLEKRFGDVELVIERHIEAMLDMKRSEKGKLSDLHTELSVGSKITGSERRKGQTRDVLRISAQPSNDQRTCAMERHHAHSKRQAGNEEEGRSTNRQGSINEGCSRRDGPVLHIAADCRMRSSKRTSKVNDSHPLLSREGNSTAKEETSKAKTDYTTKKDTEETLDGTDNSRNSVKTSNGDQMNVMCLFDSGSQRSDGGRHEKLRRVTFSKKGIYARKTDAYWVRKICDTLEKNPPVKWNHTRNLHLAAEFPRERCDVDVLIGIDYHNQFPRRICVQNRYPIAMDSTLGWILCGEDTMINSSNAVKTLRVDVKPTCDCENYRSFWELEVVGIRDKEEPEQTANRRIAAQKELLSNVARLPWNSKMRYQTSTRLL</sequence>
<feature type="compositionally biased region" description="Polar residues" evidence="1">
    <location>
        <begin position="304"/>
        <end position="313"/>
    </location>
</feature>
<protein>
    <recommendedName>
        <fullName evidence="4">Peptidase aspartic putative domain-containing protein</fullName>
    </recommendedName>
</protein>
<dbReference type="Proteomes" id="UP000055024">
    <property type="component" value="Unassembled WGS sequence"/>
</dbReference>
<feature type="compositionally biased region" description="Basic and acidic residues" evidence="1">
    <location>
        <begin position="278"/>
        <end position="296"/>
    </location>
</feature>
<accession>A0A0V1I979</accession>
<name>A0A0V1I979_9BILA</name>